<name>A0A7C1JZ62_9CHLR</name>
<comment type="caution">
    <text evidence="4">The sequence shown here is derived from an EMBL/GenBank/DDBJ whole genome shotgun (WGS) entry which is preliminary data.</text>
</comment>
<dbReference type="InterPro" id="IPR028082">
    <property type="entry name" value="Peripla_BP_I"/>
</dbReference>
<evidence type="ECO:0000256" key="2">
    <source>
        <dbReference type="ARBA" id="ARBA00022729"/>
    </source>
</evidence>
<gene>
    <name evidence="4" type="ORF">ENQ20_20965</name>
</gene>
<dbReference type="AlphaFoldDB" id="A0A7C1JZ62"/>
<proteinExistence type="inferred from homology"/>
<keyword evidence="2" id="KW-0732">Signal</keyword>
<dbReference type="EMBL" id="DSMG01000212">
    <property type="protein sequence ID" value="HDX33928.1"/>
    <property type="molecule type" value="Genomic_DNA"/>
</dbReference>
<evidence type="ECO:0000256" key="1">
    <source>
        <dbReference type="ARBA" id="ARBA00010062"/>
    </source>
</evidence>
<protein>
    <submittedName>
        <fullName evidence="4">Amino acid ABC transporter substrate-binding protein</fullName>
    </submittedName>
</protein>
<dbReference type="Gene3D" id="3.40.50.2300">
    <property type="match status" value="2"/>
</dbReference>
<dbReference type="SUPFAM" id="SSF53822">
    <property type="entry name" value="Periplasmic binding protein-like I"/>
    <property type="match status" value="1"/>
</dbReference>
<evidence type="ECO:0000259" key="3">
    <source>
        <dbReference type="Pfam" id="PF13458"/>
    </source>
</evidence>
<dbReference type="InterPro" id="IPR028081">
    <property type="entry name" value="Leu-bd"/>
</dbReference>
<evidence type="ECO:0000313" key="4">
    <source>
        <dbReference type="EMBL" id="HDX33928.1"/>
    </source>
</evidence>
<dbReference type="InterPro" id="IPR051010">
    <property type="entry name" value="BCAA_transport"/>
</dbReference>
<feature type="domain" description="Leucine-binding protein" evidence="3">
    <location>
        <begin position="235"/>
        <end position="566"/>
    </location>
</feature>
<organism evidence="4">
    <name type="scientific">Caldilinea aerophila</name>
    <dbReference type="NCBI Taxonomy" id="133453"/>
    <lineage>
        <taxon>Bacteria</taxon>
        <taxon>Bacillati</taxon>
        <taxon>Chloroflexota</taxon>
        <taxon>Caldilineae</taxon>
        <taxon>Caldilineales</taxon>
        <taxon>Caldilineaceae</taxon>
        <taxon>Caldilinea</taxon>
    </lineage>
</organism>
<dbReference type="Pfam" id="PF13458">
    <property type="entry name" value="Peripla_BP_6"/>
    <property type="match status" value="1"/>
</dbReference>
<comment type="similarity">
    <text evidence="1">Belongs to the leucine-binding protein family.</text>
</comment>
<dbReference type="PANTHER" id="PTHR30483:SF6">
    <property type="entry name" value="PERIPLASMIC BINDING PROTEIN OF ABC TRANSPORTER FOR NATURAL AMINO ACIDS"/>
    <property type="match status" value="1"/>
</dbReference>
<dbReference type="PANTHER" id="PTHR30483">
    <property type="entry name" value="LEUCINE-SPECIFIC-BINDING PROTEIN"/>
    <property type="match status" value="1"/>
</dbReference>
<sequence length="624" mass="68470">MADHRRSLGGKHFGGYIGWARDEQSLPVAGNYRRSTFDNLLFVHDAILLIRWSCFFVHVRTSLVIKQGYCAIANRSTQKGAGLSLTFDALCLVSADPAWFGCSQTPCYTVLMYANGWVGVLVSYTKRRVQLVRSFLATVFPPQSSDRQYKKERSNLIRFHACFHYLSIMGLWLMAVGASGCTASPEPPPFATAPPVIQTVEVEVTRIVYRETLVTPTPAPPTPCSPESLSDASQVVIGAILPLSNTGVWMRSANMQMGLSLALERINSRGVAGVPLRLMIVDGGDDPLRSAQLAEQLIVQECAAGLIVGLNDSATLAVMDVAERFQKPMLVIDAASPSITETQRQTVFRLAPATPMVASMPANWLASVGDFNGDGMLQAVLIVESSAAGDLFIEQSSEWFARNEIALEIHRVDAPMMDFSPEIARLLAMPTIPDAVFIVIGANGALALHQQLFDAGIRPDKGTLVVNHSRRALEPAVFGWSGSLGMGSIVARRGPWPSIATEMGRTIFERYRQSGMPTPEMSTFLAHDALLLWVDAMQRAASLRGADLVRALEASDVELAAGRYVFPYHTEQPPDGVNVPQYAWHQWMTPPLLYLMYTEPGQDSTNLSVIWPEQYSTAELPRWR</sequence>
<reference evidence="4" key="1">
    <citation type="journal article" date="2020" name="mSystems">
        <title>Genome- and Community-Level Interaction Insights into Carbon Utilization and Element Cycling Functions of Hydrothermarchaeota in Hydrothermal Sediment.</title>
        <authorList>
            <person name="Zhou Z."/>
            <person name="Liu Y."/>
            <person name="Xu W."/>
            <person name="Pan J."/>
            <person name="Luo Z.H."/>
            <person name="Li M."/>
        </authorList>
    </citation>
    <scope>NUCLEOTIDE SEQUENCE [LARGE SCALE GENOMIC DNA]</scope>
    <source>
        <strain evidence="4">SpSt-289</strain>
    </source>
</reference>
<accession>A0A7C1JZ62</accession>